<name>A0A6H1ZK49_9ZZZZ</name>
<sequence>MGIETPEEETARIRDEIAQEMKAEEEGTAPLVDALKPELVKEAVVDPWEGVNPALKGMFDTMSQTVQTLQGADLRLKQAESRIGAITNELHAAKKAAEQVRVAPTAEQMAGAAKSDENWENLKKDFPEWAEAFDGRFDNKLSVKLEELKKEIGGGTTTEELEKLKTTLAEGTQTEIQKGILTFFKPKWKDTIGTNDWKAWLTAQSAETVALTLSDQAVDAVTLIDQFEEATQKQKTATEIAADRKRRMRASVLPEGGKAIPVKSEADMSVAELRATLGKEVFAES</sequence>
<accession>A0A6H1ZK49</accession>
<dbReference type="EMBL" id="MT144079">
    <property type="protein sequence ID" value="QJA48306.1"/>
    <property type="molecule type" value="Genomic_DNA"/>
</dbReference>
<reference evidence="2" key="1">
    <citation type="submission" date="2020-03" db="EMBL/GenBank/DDBJ databases">
        <title>The deep terrestrial virosphere.</title>
        <authorList>
            <person name="Holmfeldt K."/>
            <person name="Nilsson E."/>
            <person name="Simone D."/>
            <person name="Lopez-Fernandez M."/>
            <person name="Wu X."/>
            <person name="de Brujin I."/>
            <person name="Lundin D."/>
            <person name="Andersson A."/>
            <person name="Bertilsson S."/>
            <person name="Dopson M."/>
        </authorList>
    </citation>
    <scope>NUCLEOTIDE SEQUENCE</scope>
    <source>
        <strain evidence="2">TM448A00912</strain>
    </source>
</reference>
<proteinExistence type="predicted"/>
<evidence type="ECO:0000256" key="1">
    <source>
        <dbReference type="SAM" id="Coils"/>
    </source>
</evidence>
<gene>
    <name evidence="2" type="ORF">TM448A00912_0004</name>
</gene>
<evidence type="ECO:0000313" key="2">
    <source>
        <dbReference type="EMBL" id="QJA48306.1"/>
    </source>
</evidence>
<feature type="coiled-coil region" evidence="1">
    <location>
        <begin position="69"/>
        <end position="96"/>
    </location>
</feature>
<dbReference type="AlphaFoldDB" id="A0A6H1ZK49"/>
<keyword evidence="1" id="KW-0175">Coiled coil</keyword>
<organism evidence="2">
    <name type="scientific">viral metagenome</name>
    <dbReference type="NCBI Taxonomy" id="1070528"/>
    <lineage>
        <taxon>unclassified sequences</taxon>
        <taxon>metagenomes</taxon>
        <taxon>organismal metagenomes</taxon>
    </lineage>
</organism>
<protein>
    <submittedName>
        <fullName evidence="2">Uncharacterized protein</fullName>
    </submittedName>
</protein>